<keyword evidence="4 7" id="KW-0472">Membrane</keyword>
<evidence type="ECO:0000259" key="8">
    <source>
        <dbReference type="Pfam" id="PF20684"/>
    </source>
</evidence>
<name>A0A179FTU2_METCM</name>
<dbReference type="Proteomes" id="UP000078397">
    <property type="component" value="Unassembled WGS sequence"/>
</dbReference>
<evidence type="ECO:0000256" key="1">
    <source>
        <dbReference type="ARBA" id="ARBA00004141"/>
    </source>
</evidence>
<dbReference type="EMBL" id="LSBJ02000003">
    <property type="protein sequence ID" value="OAQ68777.1"/>
    <property type="molecule type" value="Genomic_DNA"/>
</dbReference>
<dbReference type="OrthoDB" id="5278984at2759"/>
<evidence type="ECO:0000256" key="4">
    <source>
        <dbReference type="ARBA" id="ARBA00023136"/>
    </source>
</evidence>
<dbReference type="STRING" id="1380566.A0A179FTU2"/>
<evidence type="ECO:0000256" key="5">
    <source>
        <dbReference type="ARBA" id="ARBA00038359"/>
    </source>
</evidence>
<feature type="transmembrane region" description="Helical" evidence="7">
    <location>
        <begin position="20"/>
        <end position="41"/>
    </location>
</feature>
<keyword evidence="2 7" id="KW-0812">Transmembrane</keyword>
<feature type="transmembrane region" description="Helical" evidence="7">
    <location>
        <begin position="208"/>
        <end position="229"/>
    </location>
</feature>
<evidence type="ECO:0000313" key="9">
    <source>
        <dbReference type="EMBL" id="OAQ68777.1"/>
    </source>
</evidence>
<proteinExistence type="inferred from homology"/>
<dbReference type="InterPro" id="IPR052337">
    <property type="entry name" value="SAT4-like"/>
</dbReference>
<reference evidence="9 10" key="1">
    <citation type="journal article" date="2016" name="PLoS Pathog.">
        <title>Biosynthesis of antibiotic leucinostatins in bio-control fungus Purpureocillium lilacinum and their inhibition on phytophthora revealed by genome mining.</title>
        <authorList>
            <person name="Wang G."/>
            <person name="Liu Z."/>
            <person name="Lin R."/>
            <person name="Li E."/>
            <person name="Mao Z."/>
            <person name="Ling J."/>
            <person name="Yang Y."/>
            <person name="Yin W.B."/>
            <person name="Xie B."/>
        </authorList>
    </citation>
    <scope>NUCLEOTIDE SEQUENCE [LARGE SCALE GENOMIC DNA]</scope>
    <source>
        <strain evidence="9">170</strain>
    </source>
</reference>
<feature type="transmembrane region" description="Helical" evidence="7">
    <location>
        <begin position="53"/>
        <end position="73"/>
    </location>
</feature>
<dbReference type="Pfam" id="PF20684">
    <property type="entry name" value="Fung_rhodopsin"/>
    <property type="match status" value="1"/>
</dbReference>
<keyword evidence="10" id="KW-1185">Reference proteome</keyword>
<feature type="transmembrane region" description="Helical" evidence="7">
    <location>
        <begin position="93"/>
        <end position="119"/>
    </location>
</feature>
<dbReference type="GO" id="GO:0016020">
    <property type="term" value="C:membrane"/>
    <property type="evidence" value="ECO:0007669"/>
    <property type="project" value="UniProtKB-SubCell"/>
</dbReference>
<evidence type="ECO:0000256" key="2">
    <source>
        <dbReference type="ARBA" id="ARBA00022692"/>
    </source>
</evidence>
<comment type="subcellular location">
    <subcellularLocation>
        <location evidence="1">Membrane</location>
        <topology evidence="1">Multi-pass membrane protein</topology>
    </subcellularLocation>
</comment>
<dbReference type="KEGG" id="pchm:VFPPC_04966"/>
<dbReference type="PANTHER" id="PTHR33048">
    <property type="entry name" value="PTH11-LIKE INTEGRAL MEMBRANE PROTEIN (AFU_ORTHOLOGUE AFUA_5G11245)"/>
    <property type="match status" value="1"/>
</dbReference>
<accession>A0A179FTU2</accession>
<feature type="domain" description="Rhodopsin" evidence="8">
    <location>
        <begin position="37"/>
        <end position="273"/>
    </location>
</feature>
<sequence>MGPRGMGFPADGKDNNGWKLYISSLVLIIVAGLTVIARCVTRLWLNKPGWDDAVIVLSLCFSIIVSVSMQLAIEYGYGMHKDDLSKADLRTALRFFFIAQTPYKVAVWLNKLSVILLYLRIFISRSFRISAYVVMGIVTASSIGGIGATIWQCVPISAAWDKTVKATCIDSDKFWVAYAVMNVLTDAMVLALPIPSILQLQLSWKNRIMLCCMFLLGSFVTVTSILRTTSVSNSLEKKADITYNFIDRGIWTLTETNLGIISACLLVLKQPLGKLFPRLFGSTKKASSYYPNNSLGRNAGYNLSDLHGPNSESSGVWRNQGRFKNETTISGPGESRKESDEDYIIEGYKVGNNSHQDILAGHRENR</sequence>
<dbReference type="PANTHER" id="PTHR33048:SF55">
    <property type="entry name" value="INTEGRAL MEMBRANE PROTEIN"/>
    <property type="match status" value="1"/>
</dbReference>
<evidence type="ECO:0000256" key="6">
    <source>
        <dbReference type="SAM" id="MobiDB-lite"/>
    </source>
</evidence>
<feature type="transmembrane region" description="Helical" evidence="7">
    <location>
        <begin position="174"/>
        <end position="196"/>
    </location>
</feature>
<dbReference type="GeneID" id="28848219"/>
<feature type="region of interest" description="Disordered" evidence="6">
    <location>
        <begin position="311"/>
        <end position="343"/>
    </location>
</feature>
<dbReference type="RefSeq" id="XP_018145627.1">
    <property type="nucleotide sequence ID" value="XM_018284225.1"/>
</dbReference>
<organism evidence="9 10">
    <name type="scientific">Pochonia chlamydosporia 170</name>
    <dbReference type="NCBI Taxonomy" id="1380566"/>
    <lineage>
        <taxon>Eukaryota</taxon>
        <taxon>Fungi</taxon>
        <taxon>Dikarya</taxon>
        <taxon>Ascomycota</taxon>
        <taxon>Pezizomycotina</taxon>
        <taxon>Sordariomycetes</taxon>
        <taxon>Hypocreomycetidae</taxon>
        <taxon>Hypocreales</taxon>
        <taxon>Clavicipitaceae</taxon>
        <taxon>Pochonia</taxon>
    </lineage>
</organism>
<evidence type="ECO:0000313" key="10">
    <source>
        <dbReference type="Proteomes" id="UP000078397"/>
    </source>
</evidence>
<gene>
    <name evidence="9" type="ORF">VFPPC_04966</name>
</gene>
<feature type="transmembrane region" description="Helical" evidence="7">
    <location>
        <begin position="249"/>
        <end position="268"/>
    </location>
</feature>
<dbReference type="InterPro" id="IPR049326">
    <property type="entry name" value="Rhodopsin_dom_fungi"/>
</dbReference>
<dbReference type="AlphaFoldDB" id="A0A179FTU2"/>
<evidence type="ECO:0000256" key="3">
    <source>
        <dbReference type="ARBA" id="ARBA00022989"/>
    </source>
</evidence>
<feature type="transmembrane region" description="Helical" evidence="7">
    <location>
        <begin position="131"/>
        <end position="154"/>
    </location>
</feature>
<comment type="similarity">
    <text evidence="5">Belongs to the SAT4 family.</text>
</comment>
<evidence type="ECO:0000256" key="7">
    <source>
        <dbReference type="SAM" id="Phobius"/>
    </source>
</evidence>
<protein>
    <recommendedName>
        <fullName evidence="8">Rhodopsin domain-containing protein</fullName>
    </recommendedName>
</protein>
<comment type="caution">
    <text evidence="9">The sequence shown here is derived from an EMBL/GenBank/DDBJ whole genome shotgun (WGS) entry which is preliminary data.</text>
</comment>
<keyword evidence="3 7" id="KW-1133">Transmembrane helix</keyword>